<protein>
    <recommendedName>
        <fullName evidence="5">BZIP domain-containing protein</fullName>
    </recommendedName>
</protein>
<dbReference type="EMBL" id="LGRX02016765">
    <property type="protein sequence ID" value="KAK3261643.1"/>
    <property type="molecule type" value="Genomic_DNA"/>
</dbReference>
<dbReference type="InterPro" id="IPR052483">
    <property type="entry name" value="bZIP_transcription_regulators"/>
</dbReference>
<dbReference type="PANTHER" id="PTHR46391">
    <property type="entry name" value="BASIC LEUCINE ZIPPER 34"/>
    <property type="match status" value="1"/>
</dbReference>
<dbReference type="Proteomes" id="UP001190700">
    <property type="component" value="Unassembled WGS sequence"/>
</dbReference>
<evidence type="ECO:0000256" key="3">
    <source>
        <dbReference type="ARBA" id="ARBA00023242"/>
    </source>
</evidence>
<sequence length="307" mass="34661">MSHQHATWTCHRVPMVCQYHVPINKTGKGYTIEFRTDWQQPLHRMDPLPDGIFDRELFYGGEDVSNSLDEDHSISGESFDEHDGGYANNLSRTSSYTGTLEFGQNLEAVGWYMADISEYVFDEAQPDQSESQTADLRELVEDKKAADDVTAGEATSTQPPGSPSSYVSSGGSVTDSQQSSSPKNLTVVITKTVLTDSEQKSSQSVEPQVGSFDNSMESEMDFEEEIISPRRAKRMIANRESANRSRVKKLARHAQLEINVRNLRTFIEERKETLLQAKRKYEHTVTRSNVLKRNIYRVQAVLNEVLV</sequence>
<organism evidence="6 7">
    <name type="scientific">Cymbomonas tetramitiformis</name>
    <dbReference type="NCBI Taxonomy" id="36881"/>
    <lineage>
        <taxon>Eukaryota</taxon>
        <taxon>Viridiplantae</taxon>
        <taxon>Chlorophyta</taxon>
        <taxon>Pyramimonadophyceae</taxon>
        <taxon>Pyramimonadales</taxon>
        <taxon>Pyramimonadaceae</taxon>
        <taxon>Cymbomonas</taxon>
    </lineage>
</organism>
<dbReference type="GO" id="GO:0045893">
    <property type="term" value="P:positive regulation of DNA-templated transcription"/>
    <property type="evidence" value="ECO:0007669"/>
    <property type="project" value="TreeGrafter"/>
</dbReference>
<dbReference type="Gene3D" id="1.20.5.170">
    <property type="match status" value="1"/>
</dbReference>
<dbReference type="SUPFAM" id="SSF57959">
    <property type="entry name" value="Leucine zipper domain"/>
    <property type="match status" value="1"/>
</dbReference>
<keyword evidence="3" id="KW-0539">Nucleus</keyword>
<evidence type="ECO:0000256" key="1">
    <source>
        <dbReference type="ARBA" id="ARBA00023015"/>
    </source>
</evidence>
<evidence type="ECO:0000256" key="2">
    <source>
        <dbReference type="ARBA" id="ARBA00023163"/>
    </source>
</evidence>
<keyword evidence="2" id="KW-0804">Transcription</keyword>
<feature type="region of interest" description="Disordered" evidence="4">
    <location>
        <begin position="196"/>
        <end position="217"/>
    </location>
</feature>
<proteinExistence type="predicted"/>
<feature type="domain" description="BZIP" evidence="5">
    <location>
        <begin position="233"/>
        <end position="248"/>
    </location>
</feature>
<evidence type="ECO:0000313" key="6">
    <source>
        <dbReference type="EMBL" id="KAK3261643.1"/>
    </source>
</evidence>
<evidence type="ECO:0000259" key="5">
    <source>
        <dbReference type="PROSITE" id="PS00036"/>
    </source>
</evidence>
<feature type="compositionally biased region" description="Polar residues" evidence="4">
    <location>
        <begin position="196"/>
        <end position="215"/>
    </location>
</feature>
<dbReference type="InterPro" id="IPR004827">
    <property type="entry name" value="bZIP"/>
</dbReference>
<feature type="compositionally biased region" description="Polar residues" evidence="4">
    <location>
        <begin position="174"/>
        <end position="184"/>
    </location>
</feature>
<feature type="region of interest" description="Disordered" evidence="4">
    <location>
        <begin position="143"/>
        <end position="184"/>
    </location>
</feature>
<name>A0AAE0FL65_9CHLO</name>
<dbReference type="PROSITE" id="PS00036">
    <property type="entry name" value="BZIP_BASIC"/>
    <property type="match status" value="1"/>
</dbReference>
<evidence type="ECO:0000256" key="4">
    <source>
        <dbReference type="SAM" id="MobiDB-lite"/>
    </source>
</evidence>
<gene>
    <name evidence="6" type="ORF">CYMTET_29457</name>
</gene>
<dbReference type="PANTHER" id="PTHR46391:SF20">
    <property type="entry name" value="BASIC LEUCINE ZIPPER 61"/>
    <property type="match status" value="1"/>
</dbReference>
<feature type="compositionally biased region" description="Low complexity" evidence="4">
    <location>
        <begin position="163"/>
        <end position="173"/>
    </location>
</feature>
<comment type="caution">
    <text evidence="6">The sequence shown here is derived from an EMBL/GenBank/DDBJ whole genome shotgun (WGS) entry which is preliminary data.</text>
</comment>
<dbReference type="SMART" id="SM00338">
    <property type="entry name" value="BRLZ"/>
    <property type="match status" value="1"/>
</dbReference>
<accession>A0AAE0FL65</accession>
<dbReference type="AlphaFoldDB" id="A0AAE0FL65"/>
<dbReference type="InterPro" id="IPR046347">
    <property type="entry name" value="bZIP_sf"/>
</dbReference>
<keyword evidence="1" id="KW-0805">Transcription regulation</keyword>
<dbReference type="GO" id="GO:0003677">
    <property type="term" value="F:DNA binding"/>
    <property type="evidence" value="ECO:0007669"/>
    <property type="project" value="TreeGrafter"/>
</dbReference>
<reference evidence="6 7" key="1">
    <citation type="journal article" date="2015" name="Genome Biol. Evol.">
        <title>Comparative Genomics of a Bacterivorous Green Alga Reveals Evolutionary Causalities and Consequences of Phago-Mixotrophic Mode of Nutrition.</title>
        <authorList>
            <person name="Burns J.A."/>
            <person name="Paasch A."/>
            <person name="Narechania A."/>
            <person name="Kim E."/>
        </authorList>
    </citation>
    <scope>NUCLEOTIDE SEQUENCE [LARGE SCALE GENOMIC DNA]</scope>
    <source>
        <strain evidence="6 7">PLY_AMNH</strain>
    </source>
</reference>
<dbReference type="GO" id="GO:0005634">
    <property type="term" value="C:nucleus"/>
    <property type="evidence" value="ECO:0007669"/>
    <property type="project" value="TreeGrafter"/>
</dbReference>
<keyword evidence="7" id="KW-1185">Reference proteome</keyword>
<evidence type="ECO:0000313" key="7">
    <source>
        <dbReference type="Proteomes" id="UP001190700"/>
    </source>
</evidence>
<dbReference type="GO" id="GO:0003700">
    <property type="term" value="F:DNA-binding transcription factor activity"/>
    <property type="evidence" value="ECO:0007669"/>
    <property type="project" value="InterPro"/>
</dbReference>